<reference evidence="6 7" key="1">
    <citation type="submission" date="2011-01" db="EMBL/GenBank/DDBJ databases">
        <title>Shigella flexneri CDC 796-83 whole genome shotgun sequencing project.</title>
        <authorList>
            <person name="Mane S.P."/>
            <person name="Sobral B.W."/>
            <person name="Cebula T."/>
            <person name="Chertkov O."/>
            <person name="Munk A.C."/>
            <person name="Tapia R."/>
            <person name="Green L."/>
            <person name="Rogers Y."/>
            <person name="Detter J.C."/>
            <person name="Bruce D."/>
            <person name="Brettin T.S."/>
        </authorList>
    </citation>
    <scope>NUCLEOTIDE SEQUENCE [LARGE SCALE GENOMIC DNA]</scope>
    <source>
        <strain evidence="6 7">CDC 796-83</strain>
    </source>
</reference>
<dbReference type="AlphaFoldDB" id="A0A6N3QYF6"/>
<gene>
    <name evidence="6" type="ORF">SGF_00321</name>
</gene>
<protein>
    <submittedName>
        <fullName evidence="6">Major curlin subunit CsgA</fullName>
    </submittedName>
</protein>
<comment type="subcellular location">
    <subcellularLocation>
        <location evidence="1">Fimbrium</location>
    </subcellularLocation>
</comment>
<evidence type="ECO:0000256" key="4">
    <source>
        <dbReference type="ARBA" id="ARBA00023263"/>
    </source>
</evidence>
<organism evidence="6 7">
    <name type="scientific">Shigella flexneri CDC 796-83</name>
    <dbReference type="NCBI Taxonomy" id="945360"/>
    <lineage>
        <taxon>Bacteria</taxon>
        <taxon>Pseudomonadati</taxon>
        <taxon>Pseudomonadota</taxon>
        <taxon>Gammaproteobacteria</taxon>
        <taxon>Enterobacterales</taxon>
        <taxon>Enterobacteriaceae</taxon>
        <taxon>Shigella</taxon>
    </lineage>
</organism>
<dbReference type="EMBL" id="AERO01000015">
    <property type="protein sequence ID" value="EFW62183.1"/>
    <property type="molecule type" value="Genomic_DNA"/>
</dbReference>
<dbReference type="GO" id="GO:0007155">
    <property type="term" value="P:cell adhesion"/>
    <property type="evidence" value="ECO:0007669"/>
    <property type="project" value="InterPro"/>
</dbReference>
<evidence type="ECO:0000256" key="1">
    <source>
        <dbReference type="ARBA" id="ARBA00004561"/>
    </source>
</evidence>
<dbReference type="GO" id="GO:0009289">
    <property type="term" value="C:pilus"/>
    <property type="evidence" value="ECO:0007669"/>
    <property type="project" value="UniProtKB-SubCell"/>
</dbReference>
<comment type="caution">
    <text evidence="6">The sequence shown here is derived from an EMBL/GenBank/DDBJ whole genome shotgun (WGS) entry which is preliminary data.</text>
</comment>
<proteinExistence type="inferred from homology"/>
<dbReference type="Pfam" id="PF07012">
    <property type="entry name" value="Curlin_rpt"/>
    <property type="match status" value="1"/>
</dbReference>
<evidence type="ECO:0000256" key="5">
    <source>
        <dbReference type="SAM" id="MobiDB-lite"/>
    </source>
</evidence>
<keyword evidence="3" id="KW-0732">Signal</keyword>
<keyword evidence="4" id="KW-0281">Fimbrium</keyword>
<accession>A0A6N3QYF6</accession>
<evidence type="ECO:0000256" key="2">
    <source>
        <dbReference type="ARBA" id="ARBA00009766"/>
    </source>
</evidence>
<name>A0A6N3QYF6_SHIFL</name>
<dbReference type="InterPro" id="IPR009742">
    <property type="entry name" value="Curlin_rpt"/>
</dbReference>
<feature type="compositionally biased region" description="Polar residues" evidence="5">
    <location>
        <begin position="19"/>
        <end position="42"/>
    </location>
</feature>
<feature type="region of interest" description="Disordered" evidence="5">
    <location>
        <begin position="1"/>
        <end position="42"/>
    </location>
</feature>
<evidence type="ECO:0000313" key="7">
    <source>
        <dbReference type="Proteomes" id="UP000003302"/>
    </source>
</evidence>
<sequence length="42" mass="4036">MSGNIGANPGGGNGAAVDQTASNSSVNVTQVGFGNNATAHQY</sequence>
<evidence type="ECO:0000256" key="3">
    <source>
        <dbReference type="ARBA" id="ARBA00022729"/>
    </source>
</evidence>
<comment type="similarity">
    <text evidence="2">Belongs to the CsgA/CsgB family.</text>
</comment>
<dbReference type="Proteomes" id="UP000003302">
    <property type="component" value="Unassembled WGS sequence"/>
</dbReference>
<evidence type="ECO:0000313" key="6">
    <source>
        <dbReference type="EMBL" id="EFW62183.1"/>
    </source>
</evidence>